<name>A0A3A3ZKB5_9ACTN</name>
<feature type="region of interest" description="Disordered" evidence="1">
    <location>
        <begin position="1"/>
        <end position="74"/>
    </location>
</feature>
<evidence type="ECO:0000313" key="3">
    <source>
        <dbReference type="Proteomes" id="UP000265614"/>
    </source>
</evidence>
<dbReference type="EMBL" id="QZEZ01000003">
    <property type="protein sequence ID" value="RJK96324.1"/>
    <property type="molecule type" value="Genomic_DNA"/>
</dbReference>
<dbReference type="RefSeq" id="WP_119950055.1">
    <property type="nucleotide sequence ID" value="NZ_QZEZ01000003.1"/>
</dbReference>
<accession>A0A3A3ZKB5</accession>
<comment type="caution">
    <text evidence="2">The sequence shown here is derived from an EMBL/GenBank/DDBJ whole genome shotgun (WGS) entry which is preliminary data.</text>
</comment>
<feature type="compositionally biased region" description="Low complexity" evidence="1">
    <location>
        <begin position="23"/>
        <end position="35"/>
    </location>
</feature>
<protein>
    <submittedName>
        <fullName evidence="2">Uncharacterized protein</fullName>
    </submittedName>
</protein>
<evidence type="ECO:0000256" key="1">
    <source>
        <dbReference type="SAM" id="MobiDB-lite"/>
    </source>
</evidence>
<sequence>MTDAPVPEDALRTGEDEGEPGERGPVAPDDLLGAAAEDDAPLPPSSGAVPPPPGGPGAQDDGMTPAFLEPGQEG</sequence>
<feature type="compositionally biased region" description="Pro residues" evidence="1">
    <location>
        <begin position="41"/>
        <end position="55"/>
    </location>
</feature>
<evidence type="ECO:0000313" key="2">
    <source>
        <dbReference type="EMBL" id="RJK96324.1"/>
    </source>
</evidence>
<gene>
    <name evidence="2" type="ORF">D5H78_08750</name>
</gene>
<dbReference type="Proteomes" id="UP000265614">
    <property type="component" value="Unassembled WGS sequence"/>
</dbReference>
<reference evidence="2 3" key="1">
    <citation type="submission" date="2018-09" db="EMBL/GenBank/DDBJ databases">
        <title>YIM 75000 draft genome.</title>
        <authorList>
            <person name="Tang S."/>
            <person name="Feng Y."/>
        </authorList>
    </citation>
    <scope>NUCLEOTIDE SEQUENCE [LARGE SCALE GENOMIC DNA]</scope>
    <source>
        <strain evidence="2 3">YIM 75000</strain>
    </source>
</reference>
<proteinExistence type="predicted"/>
<dbReference type="AlphaFoldDB" id="A0A3A3ZKB5"/>
<keyword evidence="3" id="KW-1185">Reference proteome</keyword>
<organism evidence="2 3">
    <name type="scientific">Vallicoccus soli</name>
    <dbReference type="NCBI Taxonomy" id="2339232"/>
    <lineage>
        <taxon>Bacteria</taxon>
        <taxon>Bacillati</taxon>
        <taxon>Actinomycetota</taxon>
        <taxon>Actinomycetes</taxon>
        <taxon>Motilibacterales</taxon>
        <taxon>Vallicoccaceae</taxon>
        <taxon>Vallicoccus</taxon>
    </lineage>
</organism>